<dbReference type="GO" id="GO:0003908">
    <property type="term" value="F:methylated-DNA-[protein]-cysteine S-methyltransferase activity"/>
    <property type="evidence" value="ECO:0007669"/>
    <property type="project" value="UniProtKB-EC"/>
</dbReference>
<name>A0ABW6KH64_9BACI</name>
<dbReference type="NCBIfam" id="TIGR00589">
    <property type="entry name" value="ogt"/>
    <property type="match status" value="1"/>
</dbReference>
<dbReference type="Proteomes" id="UP001601059">
    <property type="component" value="Unassembled WGS sequence"/>
</dbReference>
<comment type="similarity">
    <text evidence="8">Belongs to the MGMT family.</text>
</comment>
<evidence type="ECO:0000256" key="8">
    <source>
        <dbReference type="HAMAP-Rule" id="MF_00772"/>
    </source>
</evidence>
<reference evidence="11 12" key="1">
    <citation type="submission" date="2024-08" db="EMBL/GenBank/DDBJ databases">
        <title>Two novel Cytobacillus novel species.</title>
        <authorList>
            <person name="Liu G."/>
        </authorList>
    </citation>
    <scope>NUCLEOTIDE SEQUENCE [LARGE SCALE GENOMIC DNA]</scope>
    <source>
        <strain evidence="11 12">FJAT-54145</strain>
    </source>
</reference>
<feature type="domain" description="Methylated-DNA-[protein]-cysteine S-methyltransferase DNA binding" evidence="9">
    <location>
        <begin position="82"/>
        <end position="163"/>
    </location>
</feature>
<dbReference type="EMBL" id="JBIACK010000017">
    <property type="protein sequence ID" value="MFE8703589.1"/>
    <property type="molecule type" value="Genomic_DNA"/>
</dbReference>
<dbReference type="HAMAP" id="MF_00772">
    <property type="entry name" value="OGT"/>
    <property type="match status" value="1"/>
</dbReference>
<dbReference type="Gene3D" id="1.10.10.10">
    <property type="entry name" value="Winged helix-like DNA-binding domain superfamily/Winged helix DNA-binding domain"/>
    <property type="match status" value="1"/>
</dbReference>
<comment type="caution">
    <text evidence="11">The sequence shown here is derived from an EMBL/GenBank/DDBJ whole genome shotgun (WGS) entry which is preliminary data.</text>
</comment>
<dbReference type="InterPro" id="IPR023546">
    <property type="entry name" value="MGMT"/>
</dbReference>
<feature type="domain" description="Methylguanine DNA methyltransferase ribonuclease-like" evidence="10">
    <location>
        <begin position="6"/>
        <end position="77"/>
    </location>
</feature>
<sequence length="165" mass="18839">MDKREYTKFDSPIGELHIVSQNEKLVAIYLNEEDFLKKEATLKGENPQSQHPILKRVIQQLEEYFLGKRLEFDVPIEYDGTDFQMSVWNVLRAIPYGQTRSYQDVAHSINNIKAVRAVGLANKANKLPIVIPCHRVIGKNQSLTGYAGNKIDIKEKLLEIEGVTL</sequence>
<dbReference type="SUPFAM" id="SSF53155">
    <property type="entry name" value="Methylated DNA-protein cysteine methyltransferase domain"/>
    <property type="match status" value="1"/>
</dbReference>
<accession>A0ABW6KH64</accession>
<comment type="subcellular location">
    <subcellularLocation>
        <location evidence="8">Cytoplasm</location>
    </subcellularLocation>
</comment>
<evidence type="ECO:0000313" key="12">
    <source>
        <dbReference type="Proteomes" id="UP001601059"/>
    </source>
</evidence>
<evidence type="ECO:0000256" key="7">
    <source>
        <dbReference type="ARBA" id="ARBA00049348"/>
    </source>
</evidence>
<dbReference type="SUPFAM" id="SSF46767">
    <property type="entry name" value="Methylated DNA-protein cysteine methyltransferase, C-terminal domain"/>
    <property type="match status" value="1"/>
</dbReference>
<keyword evidence="2 8" id="KW-0963">Cytoplasm</keyword>
<keyword evidence="3 8" id="KW-0489">Methyltransferase</keyword>
<protein>
    <recommendedName>
        <fullName evidence="8">Methylated-DNA--protein-cysteine methyltransferase</fullName>
        <ecNumber evidence="8">2.1.1.63</ecNumber>
    </recommendedName>
    <alternativeName>
        <fullName evidence="8">6-O-methylguanine-DNA methyltransferase</fullName>
        <shortName evidence="8">MGMT</shortName>
    </alternativeName>
    <alternativeName>
        <fullName evidence="8">O-6-methylguanine-DNA-alkyltransferase</fullName>
    </alternativeName>
</protein>
<dbReference type="PANTHER" id="PTHR10815">
    <property type="entry name" value="METHYLATED-DNA--PROTEIN-CYSTEINE METHYLTRANSFERASE"/>
    <property type="match status" value="1"/>
</dbReference>
<evidence type="ECO:0000259" key="10">
    <source>
        <dbReference type="Pfam" id="PF02870"/>
    </source>
</evidence>
<keyword evidence="5 8" id="KW-0227">DNA damage</keyword>
<organism evidence="11 12">
    <name type="scientific">Cytobacillus spartinae</name>
    <dbReference type="NCBI Taxonomy" id="3299023"/>
    <lineage>
        <taxon>Bacteria</taxon>
        <taxon>Bacillati</taxon>
        <taxon>Bacillota</taxon>
        <taxon>Bacilli</taxon>
        <taxon>Bacillales</taxon>
        <taxon>Bacillaceae</taxon>
        <taxon>Cytobacillus</taxon>
    </lineage>
</organism>
<comment type="miscellaneous">
    <text evidence="8">This enzyme catalyzes only one turnover and therefore is not strictly catalytic. According to one definition, an enzyme is a biocatalyst that acts repeatedly and over many reaction cycles.</text>
</comment>
<dbReference type="PANTHER" id="PTHR10815:SF13">
    <property type="entry name" value="METHYLATED-DNA--PROTEIN-CYSTEINE METHYLTRANSFERASE"/>
    <property type="match status" value="1"/>
</dbReference>
<feature type="active site" description="Nucleophile; methyl group acceptor" evidence="8">
    <location>
        <position position="133"/>
    </location>
</feature>
<evidence type="ECO:0000256" key="2">
    <source>
        <dbReference type="ARBA" id="ARBA00022490"/>
    </source>
</evidence>
<dbReference type="Pfam" id="PF02870">
    <property type="entry name" value="Methyltransf_1N"/>
    <property type="match status" value="1"/>
</dbReference>
<evidence type="ECO:0000313" key="11">
    <source>
        <dbReference type="EMBL" id="MFE8703589.1"/>
    </source>
</evidence>
<dbReference type="InterPro" id="IPR014048">
    <property type="entry name" value="MethylDNA_cys_MeTrfase_DNA-bd"/>
</dbReference>
<evidence type="ECO:0000256" key="3">
    <source>
        <dbReference type="ARBA" id="ARBA00022603"/>
    </source>
</evidence>
<dbReference type="RefSeq" id="WP_389364236.1">
    <property type="nucleotide sequence ID" value="NZ_JBIACK010000017.1"/>
</dbReference>
<dbReference type="InterPro" id="IPR008332">
    <property type="entry name" value="MethylG_MeTrfase_N"/>
</dbReference>
<dbReference type="Pfam" id="PF01035">
    <property type="entry name" value="DNA_binding_1"/>
    <property type="match status" value="1"/>
</dbReference>
<keyword evidence="6 8" id="KW-0234">DNA repair</keyword>
<keyword evidence="4 8" id="KW-0808">Transferase</keyword>
<dbReference type="CDD" id="cd06445">
    <property type="entry name" value="ATase"/>
    <property type="match status" value="1"/>
</dbReference>
<dbReference type="GO" id="GO:0032259">
    <property type="term" value="P:methylation"/>
    <property type="evidence" value="ECO:0007669"/>
    <property type="project" value="UniProtKB-KW"/>
</dbReference>
<proteinExistence type="inferred from homology"/>
<comment type="catalytic activity">
    <reaction evidence="1 8">
        <text>a 4-O-methyl-thymidine in DNA + L-cysteinyl-[protein] = a thymidine in DNA + S-methyl-L-cysteinyl-[protein]</text>
        <dbReference type="Rhea" id="RHEA:53428"/>
        <dbReference type="Rhea" id="RHEA-COMP:10131"/>
        <dbReference type="Rhea" id="RHEA-COMP:10132"/>
        <dbReference type="Rhea" id="RHEA-COMP:13555"/>
        <dbReference type="Rhea" id="RHEA-COMP:13556"/>
        <dbReference type="ChEBI" id="CHEBI:29950"/>
        <dbReference type="ChEBI" id="CHEBI:82612"/>
        <dbReference type="ChEBI" id="CHEBI:137386"/>
        <dbReference type="ChEBI" id="CHEBI:137387"/>
        <dbReference type="EC" id="2.1.1.63"/>
    </reaction>
</comment>
<evidence type="ECO:0000256" key="4">
    <source>
        <dbReference type="ARBA" id="ARBA00022679"/>
    </source>
</evidence>
<dbReference type="InterPro" id="IPR036388">
    <property type="entry name" value="WH-like_DNA-bd_sf"/>
</dbReference>
<evidence type="ECO:0000259" key="9">
    <source>
        <dbReference type="Pfam" id="PF01035"/>
    </source>
</evidence>
<dbReference type="Gene3D" id="3.30.160.70">
    <property type="entry name" value="Methylated DNA-protein cysteine methyltransferase domain"/>
    <property type="match status" value="1"/>
</dbReference>
<dbReference type="PROSITE" id="PS00374">
    <property type="entry name" value="MGMT"/>
    <property type="match status" value="1"/>
</dbReference>
<keyword evidence="12" id="KW-1185">Reference proteome</keyword>
<gene>
    <name evidence="11" type="ORF">ACFYKX_23775</name>
</gene>
<evidence type="ECO:0000256" key="5">
    <source>
        <dbReference type="ARBA" id="ARBA00022763"/>
    </source>
</evidence>
<dbReference type="InterPro" id="IPR036631">
    <property type="entry name" value="MGMT_N_sf"/>
</dbReference>
<comment type="function">
    <text evidence="8">Involved in the cellular defense against the biological effects of O6-methylguanine (O6-MeG) and O4-methylthymine (O4-MeT) in DNA. Repairs the methylated nucleobase in DNA by stoichiometrically transferring the methyl group to a cysteine residue in the enzyme. This is a suicide reaction: the enzyme is irreversibly inactivated.</text>
</comment>
<dbReference type="EC" id="2.1.1.63" evidence="8"/>
<evidence type="ECO:0000256" key="6">
    <source>
        <dbReference type="ARBA" id="ARBA00023204"/>
    </source>
</evidence>
<dbReference type="InterPro" id="IPR001497">
    <property type="entry name" value="MethylDNA_cys_MeTrfase_AS"/>
</dbReference>
<comment type="catalytic activity">
    <reaction evidence="7 8">
        <text>a 6-O-methyl-2'-deoxyguanosine in DNA + L-cysteinyl-[protein] = S-methyl-L-cysteinyl-[protein] + a 2'-deoxyguanosine in DNA</text>
        <dbReference type="Rhea" id="RHEA:24000"/>
        <dbReference type="Rhea" id="RHEA-COMP:10131"/>
        <dbReference type="Rhea" id="RHEA-COMP:10132"/>
        <dbReference type="Rhea" id="RHEA-COMP:11367"/>
        <dbReference type="Rhea" id="RHEA-COMP:11368"/>
        <dbReference type="ChEBI" id="CHEBI:29950"/>
        <dbReference type="ChEBI" id="CHEBI:82612"/>
        <dbReference type="ChEBI" id="CHEBI:85445"/>
        <dbReference type="ChEBI" id="CHEBI:85448"/>
        <dbReference type="EC" id="2.1.1.63"/>
    </reaction>
</comment>
<evidence type="ECO:0000256" key="1">
    <source>
        <dbReference type="ARBA" id="ARBA00001286"/>
    </source>
</evidence>
<dbReference type="InterPro" id="IPR036217">
    <property type="entry name" value="MethylDNA_cys_MeTrfase_DNAb"/>
</dbReference>